<evidence type="ECO:0000259" key="3">
    <source>
        <dbReference type="Pfam" id="PF20720"/>
    </source>
</evidence>
<dbReference type="RefSeq" id="XP_022297505.1">
    <property type="nucleotide sequence ID" value="XM_022441797.1"/>
</dbReference>
<feature type="repeat" description="ANK" evidence="1">
    <location>
        <begin position="1713"/>
        <end position="1745"/>
    </location>
</feature>
<dbReference type="PROSITE" id="PS50297">
    <property type="entry name" value="ANK_REP_REGION"/>
    <property type="match status" value="26"/>
</dbReference>
<feature type="repeat" description="ANK" evidence="1">
    <location>
        <begin position="1944"/>
        <end position="1976"/>
    </location>
</feature>
<feature type="repeat" description="ANK" evidence="1">
    <location>
        <begin position="2042"/>
        <end position="2074"/>
    </location>
</feature>
<feature type="repeat" description="ANK" evidence="1">
    <location>
        <begin position="1976"/>
        <end position="2008"/>
    </location>
</feature>
<dbReference type="InterPro" id="IPR036770">
    <property type="entry name" value="Ankyrin_rpt-contain_sf"/>
</dbReference>
<feature type="repeat" description="ANK" evidence="1">
    <location>
        <begin position="1779"/>
        <end position="1811"/>
    </location>
</feature>
<dbReference type="PANTHER" id="PTHR24133">
    <property type="entry name" value="ANKYRIN DOMAIN-CONTAINING"/>
    <property type="match status" value="1"/>
</dbReference>
<dbReference type="Pfam" id="PF00023">
    <property type="entry name" value="Ank"/>
    <property type="match status" value="4"/>
</dbReference>
<dbReference type="Gene3D" id="1.10.533.10">
    <property type="entry name" value="Death Domain, Fas"/>
    <property type="match status" value="2"/>
</dbReference>
<feature type="repeat" description="ANK" evidence="1">
    <location>
        <begin position="2173"/>
        <end position="2202"/>
    </location>
</feature>
<dbReference type="SUPFAM" id="SSF52540">
    <property type="entry name" value="P-loop containing nucleoside triphosphate hydrolases"/>
    <property type="match status" value="1"/>
</dbReference>
<dbReference type="SUPFAM" id="SSF48403">
    <property type="entry name" value="Ankyrin repeat"/>
    <property type="match status" value="3"/>
</dbReference>
<dbReference type="SMART" id="SM00248">
    <property type="entry name" value="ANK"/>
    <property type="match status" value="28"/>
</dbReference>
<feature type="repeat" description="ANK" evidence="1">
    <location>
        <begin position="1878"/>
        <end position="1910"/>
    </location>
</feature>
<protein>
    <submittedName>
        <fullName evidence="5">Uncharacterized protein LOC111106917 isoform X1</fullName>
    </submittedName>
</protein>
<feature type="repeat" description="ANK" evidence="1">
    <location>
        <begin position="2140"/>
        <end position="2172"/>
    </location>
</feature>
<name>A0A8B8B268_CRAVI</name>
<proteinExistence type="predicted"/>
<feature type="domain" description="DZIP3-like HEPN" evidence="2">
    <location>
        <begin position="621"/>
        <end position="746"/>
    </location>
</feature>
<dbReference type="InterPro" id="IPR011029">
    <property type="entry name" value="DEATH-like_dom_sf"/>
</dbReference>
<dbReference type="Pfam" id="PF12796">
    <property type="entry name" value="Ank_2"/>
    <property type="match status" value="6"/>
</dbReference>
<dbReference type="GeneID" id="111106917"/>
<feature type="repeat" description="ANK" evidence="1">
    <location>
        <begin position="1581"/>
        <end position="1613"/>
    </location>
</feature>
<accession>A0A8B8B268</accession>
<feature type="repeat" description="ANK" evidence="1">
    <location>
        <begin position="2009"/>
        <end position="2041"/>
    </location>
</feature>
<evidence type="ECO:0000256" key="1">
    <source>
        <dbReference type="PROSITE-ProRule" id="PRU00023"/>
    </source>
</evidence>
<dbReference type="Proteomes" id="UP000694844">
    <property type="component" value="Chromosome 8"/>
</dbReference>
<feature type="domain" description="Novel STAND NTPase 3" evidence="3">
    <location>
        <begin position="820"/>
        <end position="974"/>
    </location>
</feature>
<dbReference type="InterPro" id="IPR052391">
    <property type="entry name" value="E3_Ligase-Neurotoxin"/>
</dbReference>
<dbReference type="SUPFAM" id="SSF47986">
    <property type="entry name" value="DEATH domain"/>
    <property type="match status" value="2"/>
</dbReference>
<dbReference type="InterPro" id="IPR002110">
    <property type="entry name" value="Ankyrin_rpt"/>
</dbReference>
<reference evidence="5" key="1">
    <citation type="submission" date="2025-08" db="UniProtKB">
        <authorList>
            <consortium name="RefSeq"/>
        </authorList>
    </citation>
    <scope>IDENTIFICATION</scope>
    <source>
        <tissue evidence="5">Whole sample</tissue>
    </source>
</reference>
<feature type="repeat" description="ANK" evidence="1">
    <location>
        <begin position="1449"/>
        <end position="1481"/>
    </location>
</feature>
<dbReference type="OrthoDB" id="7464126at2759"/>
<gene>
    <name evidence="5" type="primary">LOC111106917</name>
</gene>
<feature type="repeat" description="ANK" evidence="1">
    <location>
        <begin position="1614"/>
        <end position="1646"/>
    </location>
</feature>
<evidence type="ECO:0000313" key="4">
    <source>
        <dbReference type="Proteomes" id="UP000694844"/>
    </source>
</evidence>
<feature type="repeat" description="ANK" evidence="1">
    <location>
        <begin position="1383"/>
        <end position="1415"/>
    </location>
</feature>
<dbReference type="InterPro" id="IPR049050">
    <property type="entry name" value="nSTAND3"/>
</dbReference>
<keyword evidence="4" id="KW-1185">Reference proteome</keyword>
<feature type="repeat" description="ANK" evidence="1">
    <location>
        <begin position="1845"/>
        <end position="1877"/>
    </location>
</feature>
<dbReference type="Pfam" id="PF20720">
    <property type="entry name" value="nSTAND3"/>
    <property type="match status" value="1"/>
</dbReference>
<dbReference type="InterPro" id="IPR041249">
    <property type="entry name" value="HEPN_DZIP3"/>
</dbReference>
<dbReference type="PANTHER" id="PTHR24133:SF40">
    <property type="entry name" value="ANKYRIN REPEAT DOMAIN 44"/>
    <property type="match status" value="1"/>
</dbReference>
<evidence type="ECO:0000259" key="2">
    <source>
        <dbReference type="Pfam" id="PF18738"/>
    </source>
</evidence>
<dbReference type="Gene3D" id="1.25.40.20">
    <property type="entry name" value="Ankyrin repeat-containing domain"/>
    <property type="match status" value="5"/>
</dbReference>
<dbReference type="CDD" id="cd01671">
    <property type="entry name" value="CARD"/>
    <property type="match status" value="2"/>
</dbReference>
<feature type="repeat" description="ANK" evidence="1">
    <location>
        <begin position="1482"/>
        <end position="1514"/>
    </location>
</feature>
<feature type="repeat" description="ANK" evidence="1">
    <location>
        <begin position="1548"/>
        <end position="1580"/>
    </location>
</feature>
<organism evidence="4 5">
    <name type="scientific">Crassostrea virginica</name>
    <name type="common">Eastern oyster</name>
    <dbReference type="NCBI Taxonomy" id="6565"/>
    <lineage>
        <taxon>Eukaryota</taxon>
        <taxon>Metazoa</taxon>
        <taxon>Spiralia</taxon>
        <taxon>Lophotrochozoa</taxon>
        <taxon>Mollusca</taxon>
        <taxon>Bivalvia</taxon>
        <taxon>Autobranchia</taxon>
        <taxon>Pteriomorphia</taxon>
        <taxon>Ostreida</taxon>
        <taxon>Ostreoidea</taxon>
        <taxon>Ostreidae</taxon>
        <taxon>Crassostrea</taxon>
    </lineage>
</organism>
<feature type="repeat" description="ANK" evidence="1">
    <location>
        <begin position="1350"/>
        <end position="1382"/>
    </location>
</feature>
<evidence type="ECO:0000313" key="5">
    <source>
        <dbReference type="RefSeq" id="XP_022297505.1"/>
    </source>
</evidence>
<keyword evidence="1" id="KW-0040">ANK repeat</keyword>
<feature type="repeat" description="ANK" evidence="1">
    <location>
        <begin position="1680"/>
        <end position="1712"/>
    </location>
</feature>
<feature type="repeat" description="ANK" evidence="1">
    <location>
        <begin position="2075"/>
        <end position="2107"/>
    </location>
</feature>
<feature type="repeat" description="ANK" evidence="1">
    <location>
        <begin position="1416"/>
        <end position="1448"/>
    </location>
</feature>
<feature type="repeat" description="ANK" evidence="1">
    <location>
        <begin position="2107"/>
        <end position="2139"/>
    </location>
</feature>
<dbReference type="Pfam" id="PF18738">
    <property type="entry name" value="HEPN_DZIP3"/>
    <property type="match status" value="1"/>
</dbReference>
<dbReference type="PROSITE" id="PS50088">
    <property type="entry name" value="ANK_REPEAT"/>
    <property type="match status" value="26"/>
</dbReference>
<feature type="repeat" description="ANK" evidence="1">
    <location>
        <begin position="1812"/>
        <end position="1844"/>
    </location>
</feature>
<dbReference type="Pfam" id="PF13637">
    <property type="entry name" value="Ank_4"/>
    <property type="match status" value="2"/>
</dbReference>
<feature type="repeat" description="ANK" evidence="1">
    <location>
        <begin position="1515"/>
        <end position="1547"/>
    </location>
</feature>
<dbReference type="InterPro" id="IPR027417">
    <property type="entry name" value="P-loop_NTPase"/>
</dbReference>
<feature type="repeat" description="ANK" evidence="1">
    <location>
        <begin position="1746"/>
        <end position="1778"/>
    </location>
</feature>
<dbReference type="KEGG" id="cvn:111106917"/>
<sequence>MNKPYTLITSESASWIQQNFTYLQKELPKPDYMLAILGNCFGEIDKFDIEYRAMRKKAKLLKILLRKGADPCNDLLQSIKDELKRGDMIDKMKENSLHLRERGIPQLDSLLKDLDVSCLQKHRQFLQNELDPLFLSDRLFEERAMDLLDHDKVTEEDKCKKQFSHLLDILTENKNECFHYLLFILRNENYNHIIDEIVWPGSLTVQTDPSTTEWRICHDIKKVPDDVENKCIDLKLSSNSSSDLDMILTEQQFRVSDSEIREEAISHGEMYIENIKPGSVILQLRPVTEQAALKLLNAKENNRLLEMILAMLKHTDMKNMLDTSKSLEINVQVCYATSTKSKQDDEKTKTVSIKEQIETCKKMLISKLEPRQLASYFSNSASYSKSDIDEINAAPSRSERVSNLLSFIERGDSNVVEEFVPALNKAGYCDLASLLNPDDFHRKADNIRKTICANYKAILEEMQLSVAREILDECNGKVSDAQEKILPKNGNRRKRMNEFLQFILQEDYNVIVFEEMLKNSGFHELFVHKKCESENTEHETKEIEVKVLEEQTPTTHAEGVLFESVINISYAATDEITNINIISRLVMGPCTDQLRDLLRLYIPPASFPVVIQKEISQLPRLSKLQRKLILPRFGVYSGNYDDMDINLLYFLLRNICGINAHTNGWGNIPAFADRSVSANIERIRLARNQCVHSTGGMCNTEFNQIWSEIKATVVDLDKTLGNGNKYQEIVDFIRIDTMDPVRDKHYKDQLLEQIKETEMTLKEVHGLKRHTEETDKKVEQKMLKLKGIEMLFLENRNIPPNIKEQHKTLLESWLKGDKPFHEVHSFPDILDKVQSHPITTLIGGPGSGKTATARHLALRLKTDCEFEIVPVDDITEIKQYGHPTCKLVFILDDVIGVFGVEYEKLWNLEKCRESILNALGERCKILFTCRKAVYKEAANLKSFVLDKEYLVDLEDGNNQLNAEDRLQILNNHCKQHGISLKPDELPNVSSTVGCMIYPLLCKLFCSKSEYQALGKEFFENPYVCIRKEMDYLQRHMKIQYASLILCMFCQHEITEIMITKEDPRFMEIKEKVFKNCRVSGRNSEIKDALDHMINTFTIRTDEGYSLIDDSVFEVLAFHYGNQFQEDMLEYMSSSFVAKKFSISDISDDPGDLHIQIHKEHYSAFAKRLVRDLKSFELYGVFMNKTLKFKCICTAFIDELEKMTYLEIKNFFFQIKEREEIEISSKMLKRNESWEESKRDILVEWERHKLLVSDLRGLKYVCRAINWVISYGHSQILQYLFDQVTKHKESIRRVLAWEVQKGSENSYISDLNEQIRLLILSCKSGDVEVVKLLLKHCDIECINGSSDSHLLFETPLVTASVLGHKDIVDLLIKSGADCNKSDGKGATPLCEASGSGHVDIVKMLIKSGADCNKSDGYGATPLCEASGAGHVDIVDLLIKSGADCNKSEGYGATPLCYASVAGHVDIVELLIKNGADGNKSEEKGATPLCQASRAGHVDIVDLLIKSGADCNKSDGTGETPLCEASGAGHVDIVDLLIKSGADCSKSDGYGATPLCEASGAGHVDIVDLLIKSGADCNKSEGYGATPLCEASGAGHVDIVDLLIKSGADCNKSDGKGATPLCEASGAGHVDIVDLLIKSGADCNKSDGYGATPLCEASRAGHVDIVDLLIKSGADCNKSDGYGATPLCYASDAGHVDIVDLLIKSGADCNKSEEKGATPLCQASRAGHVDIVDLLIKSGADCNKSEEKGATPLCEASRVGHVDIVDLLIKSGADCNKSDGKGATPLCQASRAGHVDIVDMLIKSGADCNKSDGTGATPICQASGAGHVDIVDLLIKSGADCNTSEEKGATPLCEASRVGHVDIVDLLIKSGADCNKSDGKGATPLCQASRAGHVDIVDMLIKSGTDCNKSDGTGATPLCQASGAGHVDIVDLLIKSGADCNKNDGKGATPLCQASRAGHVDIVDLLIKSGADCNKEGYGATPLCQASRAGHVDIVDLLIKSGADCNKSDGKGATPLCQASRAGHVDIVDMLIKSGTDCNKSDGTGATPLCQASGAGHVDIVDLLIKSGADCNKNDGKGATPLCQASRAGHVDIVDLLIKSGADCNKEGYGATPLCQASRAGHVDIVDLLIKSGADCNKSNGYGATPLCEASGAGHVDIVAVLIKNGADCNKSDGYGATPLCYASRAGHVDIVNLLKKGGANRYK</sequence>
<feature type="repeat" description="ANK" evidence="1">
    <location>
        <begin position="1911"/>
        <end position="1943"/>
    </location>
</feature>
<feature type="repeat" description="ANK" evidence="1">
    <location>
        <begin position="1647"/>
        <end position="1679"/>
    </location>
</feature>